<evidence type="ECO:0000313" key="4">
    <source>
        <dbReference type="Proteomes" id="UP000401081"/>
    </source>
</evidence>
<dbReference type="RefSeq" id="WP_061285203.1">
    <property type="nucleotide sequence ID" value="NZ_BCTM01000060.1"/>
</dbReference>
<keyword evidence="4" id="KW-1185">Reference proteome</keyword>
<evidence type="ECO:0000313" key="3">
    <source>
        <dbReference type="EMBL" id="VFS62761.1"/>
    </source>
</evidence>
<dbReference type="InterPro" id="IPR011089">
    <property type="entry name" value="GmrSD_C"/>
</dbReference>
<dbReference type="Pfam" id="PF07510">
    <property type="entry name" value="GmrSD_C"/>
    <property type="match status" value="1"/>
</dbReference>
<name>A0A485AQE9_KLUCR</name>
<accession>A0A485AQE9</accession>
<dbReference type="PANTHER" id="PTHR35149:SF2">
    <property type="entry name" value="DUF262 DOMAIN-CONTAINING PROTEIN"/>
    <property type="match status" value="1"/>
</dbReference>
<reference evidence="3 4" key="1">
    <citation type="submission" date="2019-03" db="EMBL/GenBank/DDBJ databases">
        <authorList>
            <consortium name="Pathogen Informatics"/>
        </authorList>
    </citation>
    <scope>NUCLEOTIDE SEQUENCE [LARGE SCALE GENOMIC DNA]</scope>
    <source>
        <strain evidence="3 4">NCTC12993</strain>
    </source>
</reference>
<dbReference type="PANTHER" id="PTHR35149">
    <property type="entry name" value="SLL5132 PROTEIN"/>
    <property type="match status" value="1"/>
</dbReference>
<dbReference type="InterPro" id="IPR004919">
    <property type="entry name" value="GmrSD_N"/>
</dbReference>
<sequence>MDKEQGVKTEILTLETVLNKGYQFSIPSYQRPYVWSDDDVLLLFNDIKDACFAGDKNYFIGTVLSSLLEQNTHKIYELIDGQQRTTTLMLIAIAFKTAGSKTLLTDVIVYENKPRLQFAIREQVQNLLGSLAGLKPFEKPSDESIAQNHYLKQLDIALTVLTKEIAKLKQQSAQNFELLGKYIFSQVQWVNNVVPVQMDLNRLFATMNTTGIQLEQTDILKAKLLKRIKTHKSQYEAIWVSCEHMENYFERNVRKTFKKVDWKNIQPQELSTFSLNKFTITEEPTKKNDSGLSIAQLAEQIESQFTPEDTVPEQFESDELDIETVYCRSIIGFPLLLIHAYRVFLALNEQKDIIPRLHSDRLLEIFEPLINSDECTVKDFIEMLWQVRYQFDTWVVKWVEKDDNLDAHLALANVSRSISKGKYYLNRSPKPLSDLVMLQSVRNFTGERSAQYWLTPFIASLIRREVGGTEDKRACRILERIDNRMSLALDSQKEASFKQAKWLKPKTKPWDELVTYFNESHGIGFEHYWFQKLEYILWKSLNNTDLPEKDLIKFEQYRITSKNSVEHVHPQQEEYGNRLTETPLNSFGNLVLLSPGDNSSYSNQSVAKKKADFEAKPRFDSLKLRAIFRSKTNFDEGWTEKNIKNHKNAMIKLLTEHYGKNSE</sequence>
<proteinExistence type="predicted"/>
<evidence type="ECO:0000259" key="1">
    <source>
        <dbReference type="Pfam" id="PF03235"/>
    </source>
</evidence>
<organism evidence="3 4">
    <name type="scientific">Kluyvera cryocrescens</name>
    <name type="common">Kluyvera citrophila</name>
    <dbReference type="NCBI Taxonomy" id="580"/>
    <lineage>
        <taxon>Bacteria</taxon>
        <taxon>Pseudomonadati</taxon>
        <taxon>Pseudomonadota</taxon>
        <taxon>Gammaproteobacteria</taxon>
        <taxon>Enterobacterales</taxon>
        <taxon>Enterobacteriaceae</taxon>
        <taxon>Kluyvera</taxon>
    </lineage>
</organism>
<dbReference type="EMBL" id="CAADJD010000018">
    <property type="protein sequence ID" value="VFS62761.1"/>
    <property type="molecule type" value="Genomic_DNA"/>
</dbReference>
<evidence type="ECO:0000259" key="2">
    <source>
        <dbReference type="Pfam" id="PF07510"/>
    </source>
</evidence>
<feature type="domain" description="GmrSD restriction endonucleases N-terminal" evidence="1">
    <location>
        <begin position="15"/>
        <end position="225"/>
    </location>
</feature>
<protein>
    <submittedName>
        <fullName evidence="3">Uncharacterized conserved protein</fullName>
    </submittedName>
</protein>
<feature type="domain" description="GmrSD restriction endonucleases C-terminal" evidence="2">
    <location>
        <begin position="516"/>
        <end position="652"/>
    </location>
</feature>
<gene>
    <name evidence="3" type="ORF">NCTC12993_02261</name>
</gene>
<dbReference type="AlphaFoldDB" id="A0A485AQE9"/>
<dbReference type="Proteomes" id="UP000401081">
    <property type="component" value="Unassembled WGS sequence"/>
</dbReference>
<dbReference type="Pfam" id="PF03235">
    <property type="entry name" value="GmrSD_N"/>
    <property type="match status" value="1"/>
</dbReference>